<dbReference type="InterPro" id="IPR049808">
    <property type="entry name" value="CONSTANS-like_Bbox1"/>
</dbReference>
<dbReference type="InterPro" id="IPR010402">
    <property type="entry name" value="CCT_domain"/>
</dbReference>
<feature type="domain" description="B box-type" evidence="10">
    <location>
        <begin position="43"/>
        <end position="90"/>
    </location>
</feature>
<dbReference type="GO" id="GO:0006355">
    <property type="term" value="P:regulation of DNA-templated transcription"/>
    <property type="evidence" value="ECO:0007669"/>
    <property type="project" value="UniProtKB-ARBA"/>
</dbReference>
<keyword evidence="6" id="KW-0862">Zinc</keyword>
<accession>A0A1E5VH69</accession>
<evidence type="ECO:0000259" key="10">
    <source>
        <dbReference type="PROSITE" id="PS50119"/>
    </source>
</evidence>
<dbReference type="GO" id="GO:0008270">
    <property type="term" value="F:zinc ion binding"/>
    <property type="evidence" value="ECO:0007669"/>
    <property type="project" value="UniProtKB-KW"/>
</dbReference>
<comment type="subcellular location">
    <subcellularLocation>
        <location evidence="1 9">Nucleus</location>
    </subcellularLocation>
</comment>
<reference evidence="12 13" key="1">
    <citation type="submission" date="2016-09" db="EMBL/GenBank/DDBJ databases">
        <title>The draft genome of Dichanthelium oligosanthes: A C3 panicoid grass species.</title>
        <authorList>
            <person name="Studer A.J."/>
            <person name="Schnable J.C."/>
            <person name="Brutnell T.P."/>
        </authorList>
    </citation>
    <scope>NUCLEOTIDE SEQUENCE [LARGE SCALE GENOMIC DNA]</scope>
    <source>
        <strain evidence="13">cv. Kellogg 1175</strain>
        <tissue evidence="12">Leaf</tissue>
    </source>
</reference>
<evidence type="ECO:0000256" key="7">
    <source>
        <dbReference type="ARBA" id="ARBA00023242"/>
    </source>
</evidence>
<sequence>MGALCDFCGEQRSMVYCRSDAASLCLSCDRNVHSANALSRRHTRTLLCDRCASQPAMVRCIVENASLCQNCDWNGHSAGSSDAGHKKQTINCYSGCPSSAELSRIWSFVSDIPNVAPEPNCEQGISMMSISDSGVSNQDNAAGDNNLLDIACATLMSDLDTCDKPLVGSSSGAGVNLLPLATDQTDGSVDSTTPKVPYTPDKYMFSKDSIYEDFCVDDVDLAFENYEELFGSSHIQTEQLFDDAGIDSYFGVKEVPAGNSTEQPKLVQPANSNAVSADSGMSNPGLKGDSSVCIPARQARSSLSLSFSGLTGESSAGDHQDCVVSSLLLMGEPPWQAPGHESSIAGGSRESAITRYKEKKMRRKFDKKIRYASRKARADVRKRVKGRFVKAGEAYDYDPLSQTRSY</sequence>
<keyword evidence="5 8" id="KW-0863">Zinc-finger</keyword>
<dbReference type="PANTHER" id="PTHR31717">
    <property type="entry name" value="ZINC FINGER PROTEIN CONSTANS-LIKE 10"/>
    <property type="match status" value="1"/>
</dbReference>
<evidence type="ECO:0000256" key="3">
    <source>
        <dbReference type="ARBA" id="ARBA00022723"/>
    </source>
</evidence>
<evidence type="ECO:0000256" key="2">
    <source>
        <dbReference type="ARBA" id="ARBA00010024"/>
    </source>
</evidence>
<evidence type="ECO:0000256" key="4">
    <source>
        <dbReference type="ARBA" id="ARBA00022737"/>
    </source>
</evidence>
<feature type="domain" description="B box-type" evidence="10">
    <location>
        <begin position="1"/>
        <end position="47"/>
    </location>
</feature>
<dbReference type="Proteomes" id="UP000095767">
    <property type="component" value="Unassembled WGS sequence"/>
</dbReference>
<dbReference type="GO" id="GO:0005634">
    <property type="term" value="C:nucleus"/>
    <property type="evidence" value="ECO:0007669"/>
    <property type="project" value="UniProtKB-SubCell"/>
</dbReference>
<dbReference type="InterPro" id="IPR000315">
    <property type="entry name" value="Znf_B-box"/>
</dbReference>
<evidence type="ECO:0000256" key="9">
    <source>
        <dbReference type="PROSITE-ProRule" id="PRU00357"/>
    </source>
</evidence>
<dbReference type="STRING" id="888268.A0A1E5VH69"/>
<evidence type="ECO:0000313" key="12">
    <source>
        <dbReference type="EMBL" id="OEL24394.1"/>
    </source>
</evidence>
<dbReference type="CDD" id="cd19821">
    <property type="entry name" value="Bbox1_BBX-like"/>
    <property type="match status" value="2"/>
</dbReference>
<feature type="domain" description="CCT" evidence="11">
    <location>
        <begin position="349"/>
        <end position="391"/>
    </location>
</feature>
<keyword evidence="3" id="KW-0479">Metal-binding</keyword>
<evidence type="ECO:0000256" key="8">
    <source>
        <dbReference type="PROSITE-ProRule" id="PRU00024"/>
    </source>
</evidence>
<evidence type="ECO:0000256" key="1">
    <source>
        <dbReference type="ARBA" id="ARBA00004123"/>
    </source>
</evidence>
<keyword evidence="4" id="KW-0677">Repeat</keyword>
<keyword evidence="13" id="KW-1185">Reference proteome</keyword>
<protein>
    <submittedName>
        <fullName evidence="12">Zinc finger protein CONSTANS-LIKE 9</fullName>
    </submittedName>
</protein>
<dbReference type="PROSITE" id="PS51017">
    <property type="entry name" value="CCT"/>
    <property type="match status" value="1"/>
</dbReference>
<evidence type="ECO:0000259" key="11">
    <source>
        <dbReference type="PROSITE" id="PS51017"/>
    </source>
</evidence>
<dbReference type="PROSITE" id="PS50119">
    <property type="entry name" value="ZF_BBOX"/>
    <property type="match status" value="2"/>
</dbReference>
<evidence type="ECO:0000256" key="5">
    <source>
        <dbReference type="ARBA" id="ARBA00022771"/>
    </source>
</evidence>
<dbReference type="EMBL" id="LWDX02039778">
    <property type="protein sequence ID" value="OEL24394.1"/>
    <property type="molecule type" value="Genomic_DNA"/>
</dbReference>
<keyword evidence="7 9" id="KW-0539">Nucleus</keyword>
<evidence type="ECO:0000256" key="6">
    <source>
        <dbReference type="ARBA" id="ARBA00022833"/>
    </source>
</evidence>
<comment type="caution">
    <text evidence="12">The sequence shown here is derived from an EMBL/GenBank/DDBJ whole genome shotgun (WGS) entry which is preliminary data.</text>
</comment>
<dbReference type="OrthoDB" id="153872at2759"/>
<dbReference type="SMART" id="SM00336">
    <property type="entry name" value="BBOX"/>
    <property type="match status" value="2"/>
</dbReference>
<name>A0A1E5VH69_9POAL</name>
<dbReference type="Pfam" id="PF06203">
    <property type="entry name" value="CCT"/>
    <property type="match status" value="1"/>
</dbReference>
<dbReference type="PANTHER" id="PTHR31717:SF134">
    <property type="entry name" value="OS06G0298200 PROTEIN"/>
    <property type="match status" value="1"/>
</dbReference>
<organism evidence="12 13">
    <name type="scientific">Dichanthelium oligosanthes</name>
    <dbReference type="NCBI Taxonomy" id="888268"/>
    <lineage>
        <taxon>Eukaryota</taxon>
        <taxon>Viridiplantae</taxon>
        <taxon>Streptophyta</taxon>
        <taxon>Embryophyta</taxon>
        <taxon>Tracheophyta</taxon>
        <taxon>Spermatophyta</taxon>
        <taxon>Magnoliopsida</taxon>
        <taxon>Liliopsida</taxon>
        <taxon>Poales</taxon>
        <taxon>Poaceae</taxon>
        <taxon>PACMAD clade</taxon>
        <taxon>Panicoideae</taxon>
        <taxon>Panicodae</taxon>
        <taxon>Paniceae</taxon>
        <taxon>Dichantheliinae</taxon>
        <taxon>Dichanthelium</taxon>
    </lineage>
</organism>
<evidence type="ECO:0000313" key="13">
    <source>
        <dbReference type="Proteomes" id="UP000095767"/>
    </source>
</evidence>
<dbReference type="AlphaFoldDB" id="A0A1E5VH69"/>
<gene>
    <name evidence="12" type="ORF">BAE44_0014587</name>
</gene>
<proteinExistence type="inferred from homology"/>
<comment type="similarity">
    <text evidence="2">Belongs to the CONSTANS family.</text>
</comment>